<evidence type="ECO:0000256" key="3">
    <source>
        <dbReference type="ARBA" id="ARBA00023242"/>
    </source>
</evidence>
<dbReference type="Pfam" id="PF00160">
    <property type="entry name" value="Pro_isomerase"/>
    <property type="match status" value="1"/>
</dbReference>
<dbReference type="GO" id="GO:0003755">
    <property type="term" value="F:peptidyl-prolyl cis-trans isomerase activity"/>
    <property type="evidence" value="ECO:0007669"/>
    <property type="project" value="UniProtKB-UniRule"/>
</dbReference>
<comment type="subcellular location">
    <subcellularLocation>
        <location evidence="1">Nucleus</location>
    </subcellularLocation>
</comment>
<evidence type="ECO:0000256" key="5">
    <source>
        <dbReference type="RuleBase" id="RU363019"/>
    </source>
</evidence>
<dbReference type="PROSITE" id="PS50072">
    <property type="entry name" value="CSA_PPIASE_2"/>
    <property type="match status" value="1"/>
</dbReference>
<dbReference type="PANTHER" id="PTHR45625">
    <property type="entry name" value="PEPTIDYL-PROLYL CIS-TRANS ISOMERASE-RELATED"/>
    <property type="match status" value="1"/>
</dbReference>
<gene>
    <name evidence="7" type="ORF">WN48_01522</name>
</gene>
<sequence length="118" mass="13556">MEGYLGDTNFHRIIKGFITQGGDSTGTGEGSKIYGEPFKDKFYTRLRFCRRNLIAMDNAEKNDNVSQFFFTLSSTPDLRKKHTIFGTATGEFIYSMLKLKEALVDEVNLMFSRKYINN</sequence>
<protein>
    <recommendedName>
        <fullName evidence="5">Peptidyl-prolyl cis-trans isomerase</fullName>
        <shortName evidence="5">PPIase</shortName>
        <ecNumber evidence="5">5.2.1.8</ecNumber>
    </recommendedName>
</protein>
<organism evidence="7 8">
    <name type="scientific">Eufriesea mexicana</name>
    <dbReference type="NCBI Taxonomy" id="516756"/>
    <lineage>
        <taxon>Eukaryota</taxon>
        <taxon>Metazoa</taxon>
        <taxon>Ecdysozoa</taxon>
        <taxon>Arthropoda</taxon>
        <taxon>Hexapoda</taxon>
        <taxon>Insecta</taxon>
        <taxon>Pterygota</taxon>
        <taxon>Neoptera</taxon>
        <taxon>Endopterygota</taxon>
        <taxon>Hymenoptera</taxon>
        <taxon>Apocrita</taxon>
        <taxon>Aculeata</taxon>
        <taxon>Apoidea</taxon>
        <taxon>Anthophila</taxon>
        <taxon>Apidae</taxon>
        <taxon>Eufriesea</taxon>
    </lineage>
</organism>
<proteinExistence type="inferred from homology"/>
<dbReference type="GO" id="GO:0071013">
    <property type="term" value="C:catalytic step 2 spliceosome"/>
    <property type="evidence" value="ECO:0007669"/>
    <property type="project" value="TreeGrafter"/>
</dbReference>
<dbReference type="AlphaFoldDB" id="A0A310S526"/>
<accession>A0A310S526</accession>
<keyword evidence="5 7" id="KW-0413">Isomerase</keyword>
<dbReference type="PRINTS" id="PR00153">
    <property type="entry name" value="CSAPPISMRASE"/>
</dbReference>
<dbReference type="InterPro" id="IPR044666">
    <property type="entry name" value="Cyclophilin_A-like"/>
</dbReference>
<comment type="catalytic activity">
    <reaction evidence="5">
        <text>[protein]-peptidylproline (omega=180) = [protein]-peptidylproline (omega=0)</text>
        <dbReference type="Rhea" id="RHEA:16237"/>
        <dbReference type="Rhea" id="RHEA-COMP:10747"/>
        <dbReference type="Rhea" id="RHEA-COMP:10748"/>
        <dbReference type="ChEBI" id="CHEBI:83833"/>
        <dbReference type="ChEBI" id="CHEBI:83834"/>
        <dbReference type="EC" id="5.2.1.8"/>
    </reaction>
</comment>
<dbReference type="Gene3D" id="2.40.100.10">
    <property type="entry name" value="Cyclophilin-like"/>
    <property type="match status" value="1"/>
</dbReference>
<evidence type="ECO:0000259" key="6">
    <source>
        <dbReference type="PROSITE" id="PS50072"/>
    </source>
</evidence>
<keyword evidence="3" id="KW-0539">Nucleus</keyword>
<dbReference type="Proteomes" id="UP000250275">
    <property type="component" value="Unassembled WGS sequence"/>
</dbReference>
<evidence type="ECO:0000256" key="2">
    <source>
        <dbReference type="ARBA" id="ARBA00007365"/>
    </source>
</evidence>
<evidence type="ECO:0000313" key="8">
    <source>
        <dbReference type="Proteomes" id="UP000250275"/>
    </source>
</evidence>
<evidence type="ECO:0000256" key="1">
    <source>
        <dbReference type="ARBA" id="ARBA00004123"/>
    </source>
</evidence>
<evidence type="ECO:0000256" key="4">
    <source>
        <dbReference type="ARBA" id="ARBA00046368"/>
    </source>
</evidence>
<dbReference type="InterPro" id="IPR002130">
    <property type="entry name" value="Cyclophilin-type_PPIase_dom"/>
</dbReference>
<reference evidence="7 8" key="1">
    <citation type="submission" date="2015-07" db="EMBL/GenBank/DDBJ databases">
        <title>The genome of Eufriesea mexicana.</title>
        <authorList>
            <person name="Pan H."/>
            <person name="Kapheim K."/>
        </authorList>
    </citation>
    <scope>NUCLEOTIDE SEQUENCE [LARGE SCALE GENOMIC DNA]</scope>
    <source>
        <strain evidence="7">0111107269</strain>
        <tissue evidence="7">Whole body</tissue>
    </source>
</reference>
<dbReference type="EMBL" id="KQ772767">
    <property type="protein sequence ID" value="OAD52437.1"/>
    <property type="molecule type" value="Genomic_DNA"/>
</dbReference>
<dbReference type="PANTHER" id="PTHR45625:SF6">
    <property type="entry name" value="SPLICEOSOME-ASSOCIATED PROTEIN CWC27 HOMOLOG"/>
    <property type="match status" value="1"/>
</dbReference>
<keyword evidence="8" id="KW-1185">Reference proteome</keyword>
<name>A0A310S526_9HYME</name>
<comment type="similarity">
    <text evidence="2 5">Belongs to the cyclophilin-type PPIase family.</text>
</comment>
<keyword evidence="5" id="KW-0697">Rotamase</keyword>
<dbReference type="SUPFAM" id="SSF50891">
    <property type="entry name" value="Cyclophilin-like"/>
    <property type="match status" value="1"/>
</dbReference>
<comment type="subunit">
    <text evidence="4">Part of the activated spliceosome B/catalytic step 1 spliceosome, one of the forms of the spliceosome which has a well-formed active site but still cannot catalyze the branching reaction and is composed at least of 52 proteins, the U2, U5 and U6 snRNAs and the pre-mRNA. Recruited during early steps of activated spliceosome B maturation, it is probably one of the first proteins released from this complex as he matures to the spliceosome C complex. Component of the minor spliceosome, which splices U12-type introns.</text>
</comment>
<comment type="function">
    <text evidence="5">PPIases accelerate the folding of proteins. It catalyzes the cis-trans isomerization of proline imidic peptide bonds in oligopeptides.</text>
</comment>
<evidence type="ECO:0000313" key="7">
    <source>
        <dbReference type="EMBL" id="OAD52437.1"/>
    </source>
</evidence>
<feature type="domain" description="PPIase cyclophilin-type" evidence="6">
    <location>
        <begin position="1"/>
        <end position="118"/>
    </location>
</feature>
<dbReference type="EC" id="5.2.1.8" evidence="5"/>
<dbReference type="InterPro" id="IPR029000">
    <property type="entry name" value="Cyclophilin-like_dom_sf"/>
</dbReference>